<gene>
    <name evidence="3" type="ORF">BD410DRAFT_898912</name>
</gene>
<feature type="compositionally biased region" description="Acidic residues" evidence="1">
    <location>
        <begin position="339"/>
        <end position="353"/>
    </location>
</feature>
<keyword evidence="4" id="KW-1185">Reference proteome</keyword>
<evidence type="ECO:0008006" key="5">
    <source>
        <dbReference type="Google" id="ProtNLM"/>
    </source>
</evidence>
<proteinExistence type="predicted"/>
<dbReference type="OrthoDB" id="194289at2759"/>
<dbReference type="PANTHER" id="PTHR15887:SF1">
    <property type="entry name" value="TRANSMEMBRANE PROTEIN 69"/>
    <property type="match status" value="1"/>
</dbReference>
<evidence type="ECO:0000256" key="2">
    <source>
        <dbReference type="SAM" id="Phobius"/>
    </source>
</evidence>
<evidence type="ECO:0000313" key="3">
    <source>
        <dbReference type="EMBL" id="TDL21588.1"/>
    </source>
</evidence>
<dbReference type="STRING" id="50990.A0A4Y7Q2Z4"/>
<feature type="region of interest" description="Disordered" evidence="1">
    <location>
        <begin position="332"/>
        <end position="364"/>
    </location>
</feature>
<keyword evidence="2" id="KW-0812">Transmembrane</keyword>
<feature type="transmembrane region" description="Helical" evidence="2">
    <location>
        <begin position="176"/>
        <end position="193"/>
    </location>
</feature>
<feature type="compositionally biased region" description="Basic and acidic residues" evidence="1">
    <location>
        <begin position="354"/>
        <end position="364"/>
    </location>
</feature>
<dbReference type="Proteomes" id="UP000294933">
    <property type="component" value="Unassembled WGS sequence"/>
</dbReference>
<keyword evidence="2" id="KW-1133">Transmembrane helix</keyword>
<keyword evidence="2" id="KW-0472">Membrane</keyword>
<reference evidence="3 4" key="1">
    <citation type="submission" date="2018-06" db="EMBL/GenBank/DDBJ databases">
        <title>A transcriptomic atlas of mushroom development highlights an independent origin of complex multicellularity.</title>
        <authorList>
            <consortium name="DOE Joint Genome Institute"/>
            <person name="Krizsan K."/>
            <person name="Almasi E."/>
            <person name="Merenyi Z."/>
            <person name="Sahu N."/>
            <person name="Viragh M."/>
            <person name="Koszo T."/>
            <person name="Mondo S."/>
            <person name="Kiss B."/>
            <person name="Balint B."/>
            <person name="Kues U."/>
            <person name="Barry K."/>
            <person name="Hegedus J.C."/>
            <person name="Henrissat B."/>
            <person name="Johnson J."/>
            <person name="Lipzen A."/>
            <person name="Ohm R."/>
            <person name="Nagy I."/>
            <person name="Pangilinan J."/>
            <person name="Yan J."/>
            <person name="Xiong Y."/>
            <person name="Grigoriev I.V."/>
            <person name="Hibbett D.S."/>
            <person name="Nagy L.G."/>
        </authorList>
    </citation>
    <scope>NUCLEOTIDE SEQUENCE [LARGE SCALE GENOMIC DNA]</scope>
    <source>
        <strain evidence="3 4">SZMC22713</strain>
    </source>
</reference>
<dbReference type="Pfam" id="PF11911">
    <property type="entry name" value="DUF3429"/>
    <property type="match status" value="1"/>
</dbReference>
<dbReference type="PANTHER" id="PTHR15887">
    <property type="entry name" value="TRANSMEMBRANE PROTEIN 69"/>
    <property type="match status" value="1"/>
</dbReference>
<dbReference type="InterPro" id="IPR021836">
    <property type="entry name" value="DUF3429"/>
</dbReference>
<organism evidence="3 4">
    <name type="scientific">Rickenella mellea</name>
    <dbReference type="NCBI Taxonomy" id="50990"/>
    <lineage>
        <taxon>Eukaryota</taxon>
        <taxon>Fungi</taxon>
        <taxon>Dikarya</taxon>
        <taxon>Basidiomycota</taxon>
        <taxon>Agaricomycotina</taxon>
        <taxon>Agaricomycetes</taxon>
        <taxon>Hymenochaetales</taxon>
        <taxon>Rickenellaceae</taxon>
        <taxon>Rickenella</taxon>
    </lineage>
</organism>
<feature type="transmembrane region" description="Helical" evidence="2">
    <location>
        <begin position="261"/>
        <end position="282"/>
    </location>
</feature>
<evidence type="ECO:0000313" key="4">
    <source>
        <dbReference type="Proteomes" id="UP000294933"/>
    </source>
</evidence>
<dbReference type="AlphaFoldDB" id="A0A4Y7Q2Z4"/>
<feature type="transmembrane region" description="Helical" evidence="2">
    <location>
        <begin position="214"/>
        <end position="241"/>
    </location>
</feature>
<sequence length="364" mass="38708">MLARAIPRAPFILRTHPRQLTLSASHKFNNNNIARPRSTPLNLQALLGFQQSRRGTASSVSGRPASQTPSHAAQNIKEEVGGAASDFAKSIAGANFNVDAVKPINETFLGITSAVASEVPRPVFLFGLAGGLPYIGAAGTTIYLARQAGLAAAGVEIGMDPGVALTVLDQALTVQVTYGAVMLSFLGALHWGMEFSSYGGSKGYKRLFLGAAPVLYAWPTLVLDPTTALIAQWVGFTGLWWADMRATNAGWTPKWYSQYRFYLSVLVGTCIIGSLAGTSYWGPVAGHGIVTHDLELIRAERMKHAVERSGVIDGPVEAVSAGEDADAYVLIRKRKSEGEGEGEGEGEEGEEGGEEGKERDGEEE</sequence>
<accession>A0A4Y7Q2Z4</accession>
<name>A0A4Y7Q2Z4_9AGAM</name>
<evidence type="ECO:0000256" key="1">
    <source>
        <dbReference type="SAM" id="MobiDB-lite"/>
    </source>
</evidence>
<protein>
    <recommendedName>
        <fullName evidence="5">Mnn4-regulates the mannosylphosphorylation</fullName>
    </recommendedName>
</protein>
<dbReference type="VEuPathDB" id="FungiDB:BD410DRAFT_898912"/>
<dbReference type="EMBL" id="ML170180">
    <property type="protein sequence ID" value="TDL21588.1"/>
    <property type="molecule type" value="Genomic_DNA"/>
</dbReference>